<dbReference type="InterPro" id="IPR006553">
    <property type="entry name" value="Leu-rich_rpt_Cys-con_subtyp"/>
</dbReference>
<gene>
    <name evidence="1" type="ORF">OLEA9_A100871</name>
</gene>
<dbReference type="OrthoDB" id="550575at2759"/>
<dbReference type="EMBL" id="CACTIH010000102">
    <property type="protein sequence ID" value="CAA2953935.1"/>
    <property type="molecule type" value="Genomic_DNA"/>
</dbReference>
<dbReference type="Proteomes" id="UP000594638">
    <property type="component" value="Unassembled WGS sequence"/>
</dbReference>
<protein>
    <submittedName>
        <fullName evidence="1">Uncharacterized protein</fullName>
    </submittedName>
</protein>
<comment type="caution">
    <text evidence="1">The sequence shown here is derived from an EMBL/GenBank/DDBJ whole genome shotgun (WGS) entry which is preliminary data.</text>
</comment>
<dbReference type="Gramene" id="OE9A100871T1">
    <property type="protein sequence ID" value="OE9A100871C1"/>
    <property type="gene ID" value="OE9A100871"/>
</dbReference>
<evidence type="ECO:0000313" key="2">
    <source>
        <dbReference type="Proteomes" id="UP000594638"/>
    </source>
</evidence>
<proteinExistence type="predicted"/>
<reference evidence="1 2" key="1">
    <citation type="submission" date="2019-12" db="EMBL/GenBank/DDBJ databases">
        <authorList>
            <person name="Alioto T."/>
            <person name="Alioto T."/>
            <person name="Gomez Garrido J."/>
        </authorList>
    </citation>
    <scope>NUCLEOTIDE SEQUENCE [LARGE SCALE GENOMIC DNA]</scope>
</reference>
<keyword evidence="2" id="KW-1185">Reference proteome</keyword>
<sequence length="195" mass="20997">MVSGKSLQKLKSFAVAAGRGVPDVGLEPWAKGMTDEGLLPLFRNSEDGFTKVNLSGCVNLTDSVVQTIVKMHGRTLKLLNLDHCRNIIDGSLVEIADSCLLISELDVSECGITDSGIAALAGAWCSAPQFADTFPLGLLIGLQQKLSFLGVLGQILDDLNIEHCHGISRGIVDLLVEWLWSCNLLFQTSIRSEES</sequence>
<dbReference type="SMART" id="SM00367">
    <property type="entry name" value="LRR_CC"/>
    <property type="match status" value="3"/>
</dbReference>
<organism evidence="1 2">
    <name type="scientific">Olea europaea subsp. europaea</name>
    <dbReference type="NCBI Taxonomy" id="158383"/>
    <lineage>
        <taxon>Eukaryota</taxon>
        <taxon>Viridiplantae</taxon>
        <taxon>Streptophyta</taxon>
        <taxon>Embryophyta</taxon>
        <taxon>Tracheophyta</taxon>
        <taxon>Spermatophyta</taxon>
        <taxon>Magnoliopsida</taxon>
        <taxon>eudicotyledons</taxon>
        <taxon>Gunneridae</taxon>
        <taxon>Pentapetalae</taxon>
        <taxon>asterids</taxon>
        <taxon>lamiids</taxon>
        <taxon>Lamiales</taxon>
        <taxon>Oleaceae</taxon>
        <taxon>Oleeae</taxon>
        <taxon>Olea</taxon>
    </lineage>
</organism>
<accession>A0A8S0PL60</accession>
<dbReference type="SUPFAM" id="SSF52047">
    <property type="entry name" value="RNI-like"/>
    <property type="match status" value="1"/>
</dbReference>
<dbReference type="InterPro" id="IPR050648">
    <property type="entry name" value="F-box_LRR-repeat"/>
</dbReference>
<name>A0A8S0PL60_OLEEU</name>
<dbReference type="PANTHER" id="PTHR13382">
    <property type="entry name" value="MITOCHONDRIAL ATP SYNTHASE COUPLING FACTOR B"/>
    <property type="match status" value="1"/>
</dbReference>
<dbReference type="InterPro" id="IPR032675">
    <property type="entry name" value="LRR_dom_sf"/>
</dbReference>
<dbReference type="AlphaFoldDB" id="A0A8S0PL60"/>
<evidence type="ECO:0000313" key="1">
    <source>
        <dbReference type="EMBL" id="CAA2953935.1"/>
    </source>
</evidence>
<dbReference type="Gene3D" id="3.80.10.10">
    <property type="entry name" value="Ribonuclease Inhibitor"/>
    <property type="match status" value="1"/>
</dbReference>
<dbReference type="GO" id="GO:0005737">
    <property type="term" value="C:cytoplasm"/>
    <property type="evidence" value="ECO:0007669"/>
    <property type="project" value="TreeGrafter"/>
</dbReference>